<organism evidence="11 12">
    <name type="scientific">Ensete ventricosum</name>
    <name type="common">Abyssinian banana</name>
    <name type="synonym">Musa ensete</name>
    <dbReference type="NCBI Taxonomy" id="4639"/>
    <lineage>
        <taxon>Eukaryota</taxon>
        <taxon>Viridiplantae</taxon>
        <taxon>Streptophyta</taxon>
        <taxon>Embryophyta</taxon>
        <taxon>Tracheophyta</taxon>
        <taxon>Spermatophyta</taxon>
        <taxon>Magnoliopsida</taxon>
        <taxon>Liliopsida</taxon>
        <taxon>Zingiberales</taxon>
        <taxon>Musaceae</taxon>
        <taxon>Ensete</taxon>
    </lineage>
</organism>
<dbReference type="GO" id="GO:0008308">
    <property type="term" value="F:voltage-gated monoatomic anion channel activity"/>
    <property type="evidence" value="ECO:0007669"/>
    <property type="project" value="InterPro"/>
</dbReference>
<evidence type="ECO:0000256" key="4">
    <source>
        <dbReference type="ARBA" id="ARBA00022448"/>
    </source>
</evidence>
<dbReference type="InterPro" id="IPR004695">
    <property type="entry name" value="SLAC1/Mae1/Ssu1/TehA"/>
</dbReference>
<evidence type="ECO:0000256" key="8">
    <source>
        <dbReference type="ARBA" id="ARBA00023065"/>
    </source>
</evidence>
<dbReference type="GO" id="GO:0012505">
    <property type="term" value="C:endomembrane system"/>
    <property type="evidence" value="ECO:0007669"/>
    <property type="project" value="UniProtKB-SubCell"/>
</dbReference>
<comment type="similarity">
    <text evidence="3">Belongs to the SLAC1 S-type anion channel family.</text>
</comment>
<evidence type="ECO:0000256" key="2">
    <source>
        <dbReference type="ARBA" id="ARBA00004236"/>
    </source>
</evidence>
<protein>
    <submittedName>
        <fullName evidence="11">Uncharacterized protein</fullName>
    </submittedName>
</protein>
<keyword evidence="9 10" id="KW-0472">Membrane</keyword>
<feature type="transmembrane region" description="Helical" evidence="10">
    <location>
        <begin position="55"/>
        <end position="75"/>
    </location>
</feature>
<evidence type="ECO:0000256" key="6">
    <source>
        <dbReference type="ARBA" id="ARBA00022692"/>
    </source>
</evidence>
<reference evidence="11 12" key="1">
    <citation type="journal article" date="2014" name="Agronomy (Basel)">
        <title>A Draft Genome Sequence for Ensete ventricosum, the Drought-Tolerant Tree Against Hunger.</title>
        <authorList>
            <person name="Harrison J."/>
            <person name="Moore K.A."/>
            <person name="Paszkiewicz K."/>
            <person name="Jones T."/>
            <person name="Grant M."/>
            <person name="Ambacheew D."/>
            <person name="Muzemil S."/>
            <person name="Studholme D.J."/>
        </authorList>
    </citation>
    <scope>NUCLEOTIDE SEQUENCE [LARGE SCALE GENOMIC DNA]</scope>
</reference>
<dbReference type="PANTHER" id="PTHR31269">
    <property type="entry name" value="S-TYPE ANION CHANNEL SLAH3"/>
    <property type="match status" value="1"/>
</dbReference>
<name>A0A427AWL3_ENSVE</name>
<evidence type="ECO:0000313" key="11">
    <source>
        <dbReference type="EMBL" id="RRT80633.1"/>
    </source>
</evidence>
<accession>A0A427AWL3</accession>
<dbReference type="InterPro" id="IPR038665">
    <property type="entry name" value="Voltage-dep_anion_channel_sf"/>
</dbReference>
<dbReference type="AlphaFoldDB" id="A0A427AWL3"/>
<gene>
    <name evidence="11" type="ORF">B296_00023374</name>
</gene>
<evidence type="ECO:0000256" key="9">
    <source>
        <dbReference type="ARBA" id="ARBA00023136"/>
    </source>
</evidence>
<evidence type="ECO:0000256" key="7">
    <source>
        <dbReference type="ARBA" id="ARBA00022989"/>
    </source>
</evidence>
<sequence length="131" mass="13906">MAAHATTSYPSGDESVTNSSVCVCFDGSVRSQGDGFVLQVSRPALFRRSMRHFSVAWWAYSFPLTVLALAATEYAQEVKAAAANLLMLVLSVLSVLVTLALIVLTAIRTGDLLPHDDPFLCATSAAGGTIR</sequence>
<proteinExistence type="inferred from homology"/>
<comment type="caution">
    <text evidence="11">The sequence shown here is derived from an EMBL/GenBank/DDBJ whole genome shotgun (WGS) entry which is preliminary data.</text>
</comment>
<keyword evidence="5" id="KW-1003">Cell membrane</keyword>
<dbReference type="Gene3D" id="1.50.10.150">
    <property type="entry name" value="Voltage-dependent anion channel"/>
    <property type="match status" value="1"/>
</dbReference>
<dbReference type="EMBL" id="AMZH03001098">
    <property type="protein sequence ID" value="RRT80633.1"/>
    <property type="molecule type" value="Genomic_DNA"/>
</dbReference>
<dbReference type="InterPro" id="IPR030183">
    <property type="entry name" value="SLAC/SLAH"/>
</dbReference>
<comment type="subcellular location">
    <subcellularLocation>
        <location evidence="2">Cell membrane</location>
    </subcellularLocation>
    <subcellularLocation>
        <location evidence="1">Endomembrane system</location>
        <topology evidence="1">Multi-pass membrane protein</topology>
    </subcellularLocation>
</comment>
<evidence type="ECO:0000256" key="3">
    <source>
        <dbReference type="ARBA" id="ARBA00007808"/>
    </source>
</evidence>
<keyword evidence="8" id="KW-0406">Ion transport</keyword>
<keyword evidence="6 10" id="KW-0812">Transmembrane</keyword>
<dbReference type="Pfam" id="PF03595">
    <property type="entry name" value="SLAC1"/>
    <property type="match status" value="1"/>
</dbReference>
<dbReference type="GO" id="GO:0005886">
    <property type="term" value="C:plasma membrane"/>
    <property type="evidence" value="ECO:0007669"/>
    <property type="project" value="UniProtKB-SubCell"/>
</dbReference>
<evidence type="ECO:0000256" key="1">
    <source>
        <dbReference type="ARBA" id="ARBA00004127"/>
    </source>
</evidence>
<keyword evidence="4" id="KW-0813">Transport</keyword>
<evidence type="ECO:0000313" key="12">
    <source>
        <dbReference type="Proteomes" id="UP000287651"/>
    </source>
</evidence>
<feature type="transmembrane region" description="Helical" evidence="10">
    <location>
        <begin position="81"/>
        <end position="104"/>
    </location>
</feature>
<keyword evidence="7 10" id="KW-1133">Transmembrane helix</keyword>
<dbReference type="GO" id="GO:0006873">
    <property type="term" value="P:intracellular monoatomic ion homeostasis"/>
    <property type="evidence" value="ECO:0007669"/>
    <property type="project" value="InterPro"/>
</dbReference>
<evidence type="ECO:0000256" key="10">
    <source>
        <dbReference type="SAM" id="Phobius"/>
    </source>
</evidence>
<dbReference type="Proteomes" id="UP000287651">
    <property type="component" value="Unassembled WGS sequence"/>
</dbReference>
<evidence type="ECO:0000256" key="5">
    <source>
        <dbReference type="ARBA" id="ARBA00022475"/>
    </source>
</evidence>
<dbReference type="PANTHER" id="PTHR31269:SF22">
    <property type="entry name" value="OS01G0247700 PROTEIN"/>
    <property type="match status" value="1"/>
</dbReference>